<gene>
    <name evidence="4" type="ORF">RM479_22280</name>
</gene>
<evidence type="ECO:0000313" key="4">
    <source>
        <dbReference type="EMBL" id="MDT0331150.1"/>
    </source>
</evidence>
<proteinExistence type="predicted"/>
<organism evidence="4 5">
    <name type="scientific">Nocardiopsis lambiniae</name>
    <dbReference type="NCBI Taxonomy" id="3075539"/>
    <lineage>
        <taxon>Bacteria</taxon>
        <taxon>Bacillati</taxon>
        <taxon>Actinomycetota</taxon>
        <taxon>Actinomycetes</taxon>
        <taxon>Streptosporangiales</taxon>
        <taxon>Nocardiopsidaceae</taxon>
        <taxon>Nocardiopsis</taxon>
    </lineage>
</organism>
<dbReference type="Proteomes" id="UP001183390">
    <property type="component" value="Unassembled WGS sequence"/>
</dbReference>
<feature type="transmembrane region" description="Helical" evidence="1">
    <location>
        <begin position="18"/>
        <end position="43"/>
    </location>
</feature>
<feature type="domain" description="YqeB PH" evidence="3">
    <location>
        <begin position="9"/>
        <end position="165"/>
    </location>
</feature>
<keyword evidence="1" id="KW-1133">Transmembrane helix</keyword>
<keyword evidence="5" id="KW-1185">Reference proteome</keyword>
<keyword evidence="1" id="KW-0472">Membrane</keyword>
<dbReference type="Pfam" id="PF23493">
    <property type="entry name" value="CysS_C"/>
    <property type="match status" value="1"/>
</dbReference>
<sequence>MTPHRPPAVVRHGAGYHLFLWTAFPLIGAALGLVLSMLPGWLTTMPEWVFALPFLPGPDKVEILARLSGPILTAVLVGLGVAGGGLVALSAYGEMITVEVADDAVRVVTPDRVTEVARDRFGAAFLDGKELVLLDVATAEVVRAATDHGAKRLRAAFEAHGYVWADGDPHGGDYRRWLDGTPDLDGHVQALLRTRRTALENEDAEDAAGLRAELACHGIVVRDEEGRQHWRRTPVSPSGGDA</sequence>
<evidence type="ECO:0000259" key="2">
    <source>
        <dbReference type="Pfam" id="PF23493"/>
    </source>
</evidence>
<feature type="transmembrane region" description="Helical" evidence="1">
    <location>
        <begin position="63"/>
        <end position="89"/>
    </location>
</feature>
<reference evidence="5" key="1">
    <citation type="submission" date="2023-07" db="EMBL/GenBank/DDBJ databases">
        <title>30 novel species of actinomycetes from the DSMZ collection.</title>
        <authorList>
            <person name="Nouioui I."/>
        </authorList>
    </citation>
    <scope>NUCLEOTIDE SEQUENCE [LARGE SCALE GENOMIC DNA]</scope>
    <source>
        <strain evidence="5">DSM 44743</strain>
    </source>
</reference>
<evidence type="ECO:0000256" key="1">
    <source>
        <dbReference type="SAM" id="Phobius"/>
    </source>
</evidence>
<dbReference type="InterPro" id="IPR056411">
    <property type="entry name" value="CysS_C"/>
</dbReference>
<evidence type="ECO:0008006" key="6">
    <source>
        <dbReference type="Google" id="ProtNLM"/>
    </source>
</evidence>
<keyword evidence="1" id="KW-0812">Transmembrane</keyword>
<evidence type="ECO:0000259" key="3">
    <source>
        <dbReference type="Pfam" id="PF23494"/>
    </source>
</evidence>
<feature type="domain" description="Cysteinyl-tRNA ligase anticodon binding" evidence="2">
    <location>
        <begin position="181"/>
        <end position="231"/>
    </location>
</feature>
<protein>
    <recommendedName>
        <fullName evidence="6">DUF308 domain-containing protein</fullName>
    </recommendedName>
</protein>
<evidence type="ECO:0000313" key="5">
    <source>
        <dbReference type="Proteomes" id="UP001183390"/>
    </source>
</evidence>
<dbReference type="EMBL" id="JAVREP010000019">
    <property type="protein sequence ID" value="MDT0331150.1"/>
    <property type="molecule type" value="Genomic_DNA"/>
</dbReference>
<name>A0ABU2MF43_9ACTN</name>
<dbReference type="InterPro" id="IPR057798">
    <property type="entry name" value="PH_YqeB"/>
</dbReference>
<dbReference type="Pfam" id="PF23494">
    <property type="entry name" value="bPH_10"/>
    <property type="match status" value="1"/>
</dbReference>
<accession>A0ABU2MF43</accession>
<dbReference type="RefSeq" id="WP_311513711.1">
    <property type="nucleotide sequence ID" value="NZ_JAVREP010000019.1"/>
</dbReference>
<comment type="caution">
    <text evidence="4">The sequence shown here is derived from an EMBL/GenBank/DDBJ whole genome shotgun (WGS) entry which is preliminary data.</text>
</comment>